<sequence length="360" mass="41331">MNLTNCWLCMHMPGTGKGGVILHGIPLTRQMMVPDGTIETGPVGGAVTNKVFIQLRETAYVCFKRSVKGGPFLGDWEKCNKTFEMPATCFNHSIVNAYECKKEYLPFWKNYCQMCVYFEDMINWTRVSNLTWTMRRNKWLLCGKYAYREVPKLWSGTCTMGYVLPAVYKEVDSGIHHRSWYEGLARALIFPLGVGMNYRDMTRMNNFTIAMFNDTVRSIKMINQELSEVRQVTLQNRYALDIVLAAKGGVCALVHSHCCTYIHDYETVHDMEDRIAEHEAGKDGFNKSLWALLWDWLPDSSWLRLLFQLVVIIVITLIMLCCCIQCIPNLFQMCASALSVRNQVCEGTVYFATETPPIFE</sequence>
<keyword evidence="1" id="KW-0472">Membrane</keyword>
<reference evidence="2" key="2">
    <citation type="submission" date="2025-09" db="UniProtKB">
        <authorList>
            <consortium name="Ensembl"/>
        </authorList>
    </citation>
    <scope>IDENTIFICATION</scope>
</reference>
<evidence type="ECO:0000313" key="3">
    <source>
        <dbReference type="Proteomes" id="UP000472273"/>
    </source>
</evidence>
<dbReference type="OMA" id="QMCASAL"/>
<dbReference type="Proteomes" id="UP000472273">
    <property type="component" value="Unplaced"/>
</dbReference>
<accession>A0A670Y419</accession>
<dbReference type="Gene3D" id="1.10.287.210">
    <property type="match status" value="1"/>
</dbReference>
<dbReference type="GeneTree" id="ENSGT00960000189364"/>
<proteinExistence type="predicted"/>
<dbReference type="AlphaFoldDB" id="A0A670Y419"/>
<reference evidence="2" key="1">
    <citation type="submission" date="2025-08" db="UniProtKB">
        <authorList>
            <consortium name="Ensembl"/>
        </authorList>
    </citation>
    <scope>IDENTIFICATION</scope>
</reference>
<dbReference type="PANTHER" id="PTHR10424">
    <property type="entry name" value="VIRAL ENVELOPE PROTEIN"/>
    <property type="match status" value="1"/>
</dbReference>
<dbReference type="Pfam" id="PF00429">
    <property type="entry name" value="TLV_coat"/>
    <property type="match status" value="1"/>
</dbReference>
<feature type="transmembrane region" description="Helical" evidence="1">
    <location>
        <begin position="305"/>
        <end position="331"/>
    </location>
</feature>
<dbReference type="InterPro" id="IPR018154">
    <property type="entry name" value="TLV/ENV_coat_polyprotein"/>
</dbReference>
<keyword evidence="3" id="KW-1185">Reference proteome</keyword>
<evidence type="ECO:0000313" key="2">
    <source>
        <dbReference type="Ensembl" id="ENSPTXP00000006576.1"/>
    </source>
</evidence>
<name>A0A670Y419_PSETE</name>
<keyword evidence="1" id="KW-1133">Transmembrane helix</keyword>
<organism evidence="2 3">
    <name type="scientific">Pseudonaja textilis</name>
    <name type="common">Eastern brown snake</name>
    <dbReference type="NCBI Taxonomy" id="8673"/>
    <lineage>
        <taxon>Eukaryota</taxon>
        <taxon>Metazoa</taxon>
        <taxon>Chordata</taxon>
        <taxon>Craniata</taxon>
        <taxon>Vertebrata</taxon>
        <taxon>Euteleostomi</taxon>
        <taxon>Lepidosauria</taxon>
        <taxon>Squamata</taxon>
        <taxon>Bifurcata</taxon>
        <taxon>Unidentata</taxon>
        <taxon>Episquamata</taxon>
        <taxon>Toxicofera</taxon>
        <taxon>Serpentes</taxon>
        <taxon>Colubroidea</taxon>
        <taxon>Elapidae</taxon>
        <taxon>Hydrophiinae</taxon>
        <taxon>Pseudonaja</taxon>
    </lineage>
</organism>
<dbReference type="Ensembl" id="ENSPTXT00000006798.1">
    <property type="protein sequence ID" value="ENSPTXP00000006576.1"/>
    <property type="gene ID" value="ENSPTXG00000004802.1"/>
</dbReference>
<dbReference type="SUPFAM" id="SSF58069">
    <property type="entry name" value="Virus ectodomain"/>
    <property type="match status" value="1"/>
</dbReference>
<keyword evidence="1" id="KW-0812">Transmembrane</keyword>
<protein>
    <submittedName>
        <fullName evidence="2">Uncharacterized protein</fullName>
    </submittedName>
</protein>
<evidence type="ECO:0000256" key="1">
    <source>
        <dbReference type="SAM" id="Phobius"/>
    </source>
</evidence>